<feature type="region of interest" description="Disordered" evidence="2">
    <location>
        <begin position="97"/>
        <end position="176"/>
    </location>
</feature>
<keyword evidence="1" id="KW-0863">Zinc-finger</keyword>
<dbReference type="InterPro" id="IPR013087">
    <property type="entry name" value="Znf_C2H2_type"/>
</dbReference>
<reference evidence="4" key="1">
    <citation type="submission" date="2022-10" db="EMBL/GenBank/DDBJ databases">
        <title>Tapping the CABI collections for fungal endophytes: first genome assemblies for Collariella, Neodidymelliopsis, Ascochyta clinopodiicola, Didymella pomorum, Didymosphaeria variabile, Neocosmospora piperis and Neocucurbitaria cava.</title>
        <authorList>
            <person name="Hill R."/>
        </authorList>
    </citation>
    <scope>NUCLEOTIDE SEQUENCE</scope>
    <source>
        <strain evidence="4">IMI 366586</strain>
    </source>
</reference>
<dbReference type="Proteomes" id="UP001140502">
    <property type="component" value="Unassembled WGS sequence"/>
</dbReference>
<comment type="caution">
    <text evidence="4">The sequence shown here is derived from an EMBL/GenBank/DDBJ whole genome shotgun (WGS) entry which is preliminary data.</text>
</comment>
<dbReference type="Pfam" id="PF00096">
    <property type="entry name" value="zf-C2H2"/>
    <property type="match status" value="1"/>
</dbReference>
<dbReference type="SMART" id="SM00355">
    <property type="entry name" value="ZnF_C2H2"/>
    <property type="match status" value="2"/>
</dbReference>
<feature type="domain" description="C2H2-type" evidence="3">
    <location>
        <begin position="220"/>
        <end position="246"/>
    </location>
</feature>
<evidence type="ECO:0000313" key="5">
    <source>
        <dbReference type="Proteomes" id="UP001140502"/>
    </source>
</evidence>
<feature type="compositionally biased region" description="Basic residues" evidence="2">
    <location>
        <begin position="152"/>
        <end position="162"/>
    </location>
</feature>
<evidence type="ECO:0000259" key="3">
    <source>
        <dbReference type="PROSITE" id="PS50157"/>
    </source>
</evidence>
<keyword evidence="1" id="KW-0479">Metal-binding</keyword>
<dbReference type="GO" id="GO:0008270">
    <property type="term" value="F:zinc ion binding"/>
    <property type="evidence" value="ECO:0007669"/>
    <property type="project" value="UniProtKB-KW"/>
</dbReference>
<protein>
    <recommendedName>
        <fullName evidence="3">C2H2-type domain-containing protein</fullName>
    </recommendedName>
</protein>
<accession>A0A9W9BV62</accession>
<evidence type="ECO:0000313" key="4">
    <source>
        <dbReference type="EMBL" id="KAJ4329061.1"/>
    </source>
</evidence>
<dbReference type="OrthoDB" id="9998363at2759"/>
<dbReference type="EMBL" id="JAPEUR010000004">
    <property type="protein sequence ID" value="KAJ4329061.1"/>
    <property type="molecule type" value="Genomic_DNA"/>
</dbReference>
<dbReference type="PROSITE" id="PS50157">
    <property type="entry name" value="ZINC_FINGER_C2H2_2"/>
    <property type="match status" value="1"/>
</dbReference>
<dbReference type="SUPFAM" id="SSF118359">
    <property type="entry name" value="Expressed protein At2g23090/F21P24.15"/>
    <property type="match status" value="1"/>
</dbReference>
<dbReference type="InterPro" id="IPR036236">
    <property type="entry name" value="Znf_C2H2_sf"/>
</dbReference>
<feature type="compositionally biased region" description="Basic and acidic residues" evidence="2">
    <location>
        <begin position="163"/>
        <end position="174"/>
    </location>
</feature>
<feature type="compositionally biased region" description="Polar residues" evidence="2">
    <location>
        <begin position="116"/>
        <end position="128"/>
    </location>
</feature>
<name>A0A9W9BV62_9HYPO</name>
<keyword evidence="5" id="KW-1185">Reference proteome</keyword>
<sequence>MEDLEADYESFLYELGLFMADSQPLYTSSHVNDADPADTQLGNHFPDETDWLNTSTPDPLLFNLDTLMPNTNTDIDYALHPNWWDLDAMLTLTESSPSATLNSSSVSVQSPDFSPAYSTSSLSTNYSPREQLLPPTPTLGPTPTPAHDSSSKKKLQQRRRSKAERGNRPCDKKREQRKFHKKVECELCLKLVQDPRDLERHYKAKHPKEAADKGIDMSKIPCEYCEEKFARKDHLKRHEKNQHGIE</sequence>
<dbReference type="AlphaFoldDB" id="A0A9W9BV62"/>
<dbReference type="Gene3D" id="3.30.160.60">
    <property type="entry name" value="Classic Zinc Finger"/>
    <property type="match status" value="1"/>
</dbReference>
<dbReference type="PROSITE" id="PS00028">
    <property type="entry name" value="ZINC_FINGER_C2H2_1"/>
    <property type="match status" value="2"/>
</dbReference>
<feature type="compositionally biased region" description="Pro residues" evidence="2">
    <location>
        <begin position="134"/>
        <end position="144"/>
    </location>
</feature>
<evidence type="ECO:0000256" key="1">
    <source>
        <dbReference type="PROSITE-ProRule" id="PRU00042"/>
    </source>
</evidence>
<keyword evidence="1" id="KW-0862">Zinc</keyword>
<feature type="compositionally biased region" description="Low complexity" evidence="2">
    <location>
        <begin position="97"/>
        <end position="115"/>
    </location>
</feature>
<organism evidence="4 5">
    <name type="scientific">Fusarium piperis</name>
    <dbReference type="NCBI Taxonomy" id="1435070"/>
    <lineage>
        <taxon>Eukaryota</taxon>
        <taxon>Fungi</taxon>
        <taxon>Dikarya</taxon>
        <taxon>Ascomycota</taxon>
        <taxon>Pezizomycotina</taxon>
        <taxon>Sordariomycetes</taxon>
        <taxon>Hypocreomycetidae</taxon>
        <taxon>Hypocreales</taxon>
        <taxon>Nectriaceae</taxon>
        <taxon>Fusarium</taxon>
        <taxon>Fusarium solani species complex</taxon>
    </lineage>
</organism>
<gene>
    <name evidence="4" type="ORF">N0V84_000412</name>
</gene>
<proteinExistence type="predicted"/>
<dbReference type="SUPFAM" id="SSF57667">
    <property type="entry name" value="beta-beta-alpha zinc fingers"/>
    <property type="match status" value="1"/>
</dbReference>
<evidence type="ECO:0000256" key="2">
    <source>
        <dbReference type="SAM" id="MobiDB-lite"/>
    </source>
</evidence>